<reference evidence="3" key="1">
    <citation type="journal article" date="2018" name="Front. Microbiol.">
        <title>Genome-Based Analysis Reveals the Taxonomy and Diversity of the Family Idiomarinaceae.</title>
        <authorList>
            <person name="Liu Y."/>
            <person name="Lai Q."/>
            <person name="Shao Z."/>
        </authorList>
    </citation>
    <scope>NUCLEOTIDE SEQUENCE [LARGE SCALE GENOMIC DNA]</scope>
    <source>
        <strain evidence="3">AIS</strain>
    </source>
</reference>
<feature type="transmembrane region" description="Helical" evidence="1">
    <location>
        <begin position="97"/>
        <end position="115"/>
    </location>
</feature>
<name>A0A432WU81_9GAMM</name>
<accession>A0A432WU81</accession>
<evidence type="ECO:0008006" key="4">
    <source>
        <dbReference type="Google" id="ProtNLM"/>
    </source>
</evidence>
<gene>
    <name evidence="2" type="ORF">CWE13_04995</name>
</gene>
<proteinExistence type="predicted"/>
<feature type="transmembrane region" description="Helical" evidence="1">
    <location>
        <begin position="334"/>
        <end position="353"/>
    </location>
</feature>
<dbReference type="EMBL" id="PIPP01000002">
    <property type="protein sequence ID" value="RUO37322.1"/>
    <property type="molecule type" value="Genomic_DNA"/>
</dbReference>
<keyword evidence="1" id="KW-0812">Transmembrane</keyword>
<protein>
    <recommendedName>
        <fullName evidence="4">Oligosaccharide repeat unit polymerase</fullName>
    </recommendedName>
</protein>
<sequence>MGGVLGGDFGYEYSASISSIFVAILLVLFTFFFTLKVLYPLINSIKIPSISLDYQKLSYPALLVLAFGFYSAIFYQIGVAGLGDLANNNENQSARQLYALLQPAVLVLAYIFIYSNIRGPLYYLIVAFYVAYCLIAGQTGQLLTLFVLYIYCSSNREQLSFKLKVIFLTALGLAVYPFVRILKNAVIMQYVSGTSFFESVKSLLGSNLLNTYHTYLIQSFERFQVVANLSYLMENFRSLYVSTELHVIDFFNTNWIFNTIGSRTIVTRDLVDSPQSMLAFHINNVEGWNSHIGLFGYAFAYGVSGFLIVIFSILLMVIAILLSNFIDPSGKLRLLTWISILKLICFGWINAFINYIQALLILAIIMFCMHILMSLLPSKQADTA</sequence>
<feature type="transmembrane region" description="Helical" evidence="1">
    <location>
        <begin position="62"/>
        <end position="85"/>
    </location>
</feature>
<feature type="transmembrane region" description="Helical" evidence="1">
    <location>
        <begin position="163"/>
        <end position="182"/>
    </location>
</feature>
<dbReference type="Proteomes" id="UP000286934">
    <property type="component" value="Unassembled WGS sequence"/>
</dbReference>
<feature type="transmembrane region" description="Helical" evidence="1">
    <location>
        <begin position="121"/>
        <end position="151"/>
    </location>
</feature>
<keyword evidence="1" id="KW-1133">Transmembrane helix</keyword>
<dbReference type="AlphaFoldDB" id="A0A432WU81"/>
<evidence type="ECO:0000313" key="3">
    <source>
        <dbReference type="Proteomes" id="UP000286934"/>
    </source>
</evidence>
<feature type="transmembrane region" description="Helical" evidence="1">
    <location>
        <begin position="298"/>
        <end position="322"/>
    </location>
</feature>
<comment type="caution">
    <text evidence="2">The sequence shown here is derived from an EMBL/GenBank/DDBJ whole genome shotgun (WGS) entry which is preliminary data.</text>
</comment>
<keyword evidence="3" id="KW-1185">Reference proteome</keyword>
<organism evidence="2 3">
    <name type="scientific">Aliidiomarina shirensis</name>
    <dbReference type="NCBI Taxonomy" id="1048642"/>
    <lineage>
        <taxon>Bacteria</taxon>
        <taxon>Pseudomonadati</taxon>
        <taxon>Pseudomonadota</taxon>
        <taxon>Gammaproteobacteria</taxon>
        <taxon>Alteromonadales</taxon>
        <taxon>Idiomarinaceae</taxon>
        <taxon>Aliidiomarina</taxon>
    </lineage>
</organism>
<evidence type="ECO:0000256" key="1">
    <source>
        <dbReference type="SAM" id="Phobius"/>
    </source>
</evidence>
<feature type="transmembrane region" description="Helical" evidence="1">
    <location>
        <begin position="359"/>
        <end position="376"/>
    </location>
</feature>
<feature type="transmembrane region" description="Helical" evidence="1">
    <location>
        <begin position="20"/>
        <end position="42"/>
    </location>
</feature>
<keyword evidence="1" id="KW-0472">Membrane</keyword>
<evidence type="ECO:0000313" key="2">
    <source>
        <dbReference type="EMBL" id="RUO37322.1"/>
    </source>
</evidence>
<dbReference type="NCBIfam" id="NF033860">
    <property type="entry name" value="Wzy_O6_O28"/>
    <property type="match status" value="1"/>
</dbReference>